<evidence type="ECO:0000256" key="1">
    <source>
        <dbReference type="ARBA" id="ARBA00004430"/>
    </source>
</evidence>
<dbReference type="EMBL" id="WAAB01005285">
    <property type="protein sequence ID" value="NWH71841.1"/>
    <property type="molecule type" value="Genomic_DNA"/>
</dbReference>
<name>A0A850WUG4_PIACA</name>
<reference evidence="8" key="1">
    <citation type="submission" date="2019-09" db="EMBL/GenBank/DDBJ databases">
        <title>Bird 10,000 Genomes (B10K) Project - Family phase.</title>
        <authorList>
            <person name="Zhang G."/>
        </authorList>
    </citation>
    <scope>NUCLEOTIDE SEQUENCE</scope>
    <source>
        <strain evidence="8">B10K-DU-008-47</strain>
        <tissue evidence="8">Mixed tissue sample</tissue>
    </source>
</reference>
<evidence type="ECO:0000256" key="2">
    <source>
        <dbReference type="ARBA" id="ARBA00022490"/>
    </source>
</evidence>
<dbReference type="GO" id="GO:0005634">
    <property type="term" value="C:nucleus"/>
    <property type="evidence" value="ECO:0007669"/>
    <property type="project" value="TreeGrafter"/>
</dbReference>
<comment type="caution">
    <text evidence="8">The sequence shown here is derived from an EMBL/GenBank/DDBJ whole genome shotgun (WGS) entry which is preliminary data.</text>
</comment>
<evidence type="ECO:0000313" key="8">
    <source>
        <dbReference type="EMBL" id="NWH71841.1"/>
    </source>
</evidence>
<evidence type="ECO:0000256" key="6">
    <source>
        <dbReference type="SAM" id="MobiDB-lite"/>
    </source>
</evidence>
<accession>A0A850WUG4</accession>
<evidence type="ECO:0000256" key="5">
    <source>
        <dbReference type="ARBA" id="ARBA00035661"/>
    </source>
</evidence>
<organism evidence="8 9">
    <name type="scientific">Piaya cayana</name>
    <name type="common">Common squirrel cuckoo</name>
    <dbReference type="NCBI Taxonomy" id="33601"/>
    <lineage>
        <taxon>Eukaryota</taxon>
        <taxon>Metazoa</taxon>
        <taxon>Chordata</taxon>
        <taxon>Craniata</taxon>
        <taxon>Vertebrata</taxon>
        <taxon>Euteleostomi</taxon>
        <taxon>Archelosauria</taxon>
        <taxon>Archosauria</taxon>
        <taxon>Dinosauria</taxon>
        <taxon>Saurischia</taxon>
        <taxon>Theropoda</taxon>
        <taxon>Coelurosauria</taxon>
        <taxon>Aves</taxon>
        <taxon>Neognathae</taxon>
        <taxon>Neoaves</taxon>
        <taxon>Otidimorphae</taxon>
        <taxon>Cuculiformes</taxon>
        <taxon>Coccyzidae</taxon>
        <taxon>Piaya</taxon>
    </lineage>
</organism>
<proteinExistence type="inferred from homology"/>
<feature type="non-terminal residue" evidence="8">
    <location>
        <position position="55"/>
    </location>
</feature>
<dbReference type="Proteomes" id="UP000653271">
    <property type="component" value="Unassembled WGS sequence"/>
</dbReference>
<gene>
    <name evidence="8" type="primary">Fam166a</name>
    <name evidence="8" type="ORF">PIACAY_R03320</name>
</gene>
<keyword evidence="9" id="KW-1185">Reference proteome</keyword>
<evidence type="ECO:0000256" key="3">
    <source>
        <dbReference type="ARBA" id="ARBA00023212"/>
    </source>
</evidence>
<comment type="similarity">
    <text evidence="5">Belongs to the CIMIP2 family.</text>
</comment>
<dbReference type="InterPro" id="IPR018902">
    <property type="entry name" value="CMI2A-C-like_dom"/>
</dbReference>
<dbReference type="AlphaFoldDB" id="A0A850WUG4"/>
<dbReference type="InterPro" id="IPR052683">
    <property type="entry name" value="CIMIP2A"/>
</dbReference>
<feature type="region of interest" description="Disordered" evidence="6">
    <location>
        <begin position="24"/>
        <end position="55"/>
    </location>
</feature>
<dbReference type="GO" id="GO:0005930">
    <property type="term" value="C:axoneme"/>
    <property type="evidence" value="ECO:0007669"/>
    <property type="project" value="UniProtKB-SubCell"/>
</dbReference>
<dbReference type="GO" id="GO:0015630">
    <property type="term" value="C:microtubule cytoskeleton"/>
    <property type="evidence" value="ECO:0007669"/>
    <property type="project" value="UniProtKB-ARBA"/>
</dbReference>
<dbReference type="PANTHER" id="PTHR47299">
    <property type="entry name" value="PROTEIN FAM166A"/>
    <property type="match status" value="1"/>
</dbReference>
<comment type="subcellular location">
    <subcellularLocation>
        <location evidence="1">Cytoplasm</location>
        <location evidence="1">Cytoskeleton</location>
        <location evidence="1">Cilium axoneme</location>
    </subcellularLocation>
</comment>
<evidence type="ECO:0000256" key="4">
    <source>
        <dbReference type="ARBA" id="ARBA00023273"/>
    </source>
</evidence>
<keyword evidence="2" id="KW-0963">Cytoplasm</keyword>
<feature type="domain" description="Ciliary microtubule inner protein 2A-C-like" evidence="7">
    <location>
        <begin position="2"/>
        <end position="27"/>
    </location>
</feature>
<keyword evidence="3" id="KW-0206">Cytoskeleton</keyword>
<dbReference type="Pfam" id="PF10629">
    <property type="entry name" value="CMI2B-like"/>
    <property type="match status" value="1"/>
</dbReference>
<keyword evidence="4" id="KW-0966">Cell projection</keyword>
<evidence type="ECO:0000313" key="9">
    <source>
        <dbReference type="Proteomes" id="UP000653271"/>
    </source>
</evidence>
<protein>
    <submittedName>
        <fullName evidence="8">F166A protein</fullName>
    </submittedName>
</protein>
<dbReference type="PANTHER" id="PTHR47299:SF1">
    <property type="entry name" value="PROTEIN FAM166A"/>
    <property type="match status" value="1"/>
</dbReference>
<feature type="non-terminal residue" evidence="8">
    <location>
        <position position="1"/>
    </location>
</feature>
<evidence type="ECO:0000259" key="7">
    <source>
        <dbReference type="Pfam" id="PF10629"/>
    </source>
</evidence>
<sequence length="55" mass="6151">SYEGFIPQYKYQCGETFGRTTHKLLTDPSKQKSPRSVLAPLSKQKVDEDSSGMKG</sequence>
<dbReference type="OrthoDB" id="2019884at2759"/>